<keyword evidence="4" id="KW-1185">Reference proteome</keyword>
<dbReference type="EMBL" id="JWJG01000028">
    <property type="protein sequence ID" value="KIF80787.1"/>
    <property type="molecule type" value="Genomic_DNA"/>
</dbReference>
<accession>A0A0C2BLF2</accession>
<reference evidence="2 4" key="1">
    <citation type="submission" date="2014-12" db="EMBL/GenBank/DDBJ databases">
        <title>Denitrispirillum autotrophicum gen. nov., sp. nov., Denitrifying, Facultatively Autotrophic Bacteria Isolated from Rice Paddy Soil.</title>
        <authorList>
            <person name="Ishii S."/>
            <person name="Ashida N."/>
            <person name="Ohno H."/>
            <person name="Otsuka S."/>
            <person name="Yokota A."/>
            <person name="Senoo K."/>
        </authorList>
    </citation>
    <scope>NUCLEOTIDE SEQUENCE [LARGE SCALE GENOMIC DNA]</scope>
    <source>
        <strain evidence="2 4">TSA66</strain>
    </source>
</reference>
<evidence type="ECO:0000313" key="3">
    <source>
        <dbReference type="EMBL" id="KIF84049.1"/>
    </source>
</evidence>
<name>A0A0C2BLF2_9BURK</name>
<evidence type="ECO:0000313" key="4">
    <source>
        <dbReference type="Proteomes" id="UP000031572"/>
    </source>
</evidence>
<evidence type="ECO:0000313" key="1">
    <source>
        <dbReference type="EMBL" id="KIF80787.1"/>
    </source>
</evidence>
<organism evidence="2 4">
    <name type="scientific">Noviherbaspirillum autotrophicum</name>
    <dbReference type="NCBI Taxonomy" id="709839"/>
    <lineage>
        <taxon>Bacteria</taxon>
        <taxon>Pseudomonadati</taxon>
        <taxon>Pseudomonadota</taxon>
        <taxon>Betaproteobacteria</taxon>
        <taxon>Burkholderiales</taxon>
        <taxon>Oxalobacteraceae</taxon>
        <taxon>Noviherbaspirillum</taxon>
    </lineage>
</organism>
<dbReference type="AlphaFoldDB" id="A0A0C2BLF2"/>
<proteinExistence type="predicted"/>
<dbReference type="EMBL" id="JWJG01000010">
    <property type="protein sequence ID" value="KIF84049.1"/>
    <property type="molecule type" value="Genomic_DNA"/>
</dbReference>
<dbReference type="EMBL" id="JWJG01000028">
    <property type="protein sequence ID" value="KIF80824.1"/>
    <property type="molecule type" value="Genomic_DNA"/>
</dbReference>
<comment type="caution">
    <text evidence="2">The sequence shown here is derived from an EMBL/GenBank/DDBJ whole genome shotgun (WGS) entry which is preliminary data.</text>
</comment>
<protein>
    <submittedName>
        <fullName evidence="2">Uncharacterized protein</fullName>
    </submittedName>
</protein>
<gene>
    <name evidence="3" type="ORF">TSA66_01010</name>
    <name evidence="1" type="ORF">TSA66_08075</name>
    <name evidence="2" type="ORF">TSA66_08320</name>
</gene>
<evidence type="ECO:0000313" key="2">
    <source>
        <dbReference type="EMBL" id="KIF80824.1"/>
    </source>
</evidence>
<dbReference type="RefSeq" id="WP_040038637.1">
    <property type="nucleotide sequence ID" value="NZ_JWJG01000010.1"/>
</dbReference>
<dbReference type="Proteomes" id="UP000031572">
    <property type="component" value="Unassembled WGS sequence"/>
</dbReference>
<sequence>MTALKIPKLSAARAPKRVAMPKFRRNVKAATSLTEAIHRVLSRTHTNAQPFGVFAISGRLVISNANTDRFKALQRRAPEAFIGMYGPGLRIADALEDLCEHFTDEVADGT</sequence>